<feature type="transmembrane region" description="Helical" evidence="1">
    <location>
        <begin position="282"/>
        <end position="306"/>
    </location>
</feature>
<dbReference type="InterPro" id="IPR003004">
    <property type="entry name" value="GspF/PilC"/>
</dbReference>
<proteinExistence type="predicted"/>
<organism evidence="2 3">
    <name type="scientific">Aliidiomarina sanyensis</name>
    <dbReference type="NCBI Taxonomy" id="1249555"/>
    <lineage>
        <taxon>Bacteria</taxon>
        <taxon>Pseudomonadati</taxon>
        <taxon>Pseudomonadota</taxon>
        <taxon>Gammaproteobacteria</taxon>
        <taxon>Alteromonadales</taxon>
        <taxon>Idiomarinaceae</taxon>
        <taxon>Aliidiomarina</taxon>
    </lineage>
</organism>
<keyword evidence="1" id="KW-0472">Membrane</keyword>
<dbReference type="Proteomes" id="UP000288405">
    <property type="component" value="Unassembled WGS sequence"/>
</dbReference>
<feature type="transmembrane region" description="Helical" evidence="1">
    <location>
        <begin position="133"/>
        <end position="156"/>
    </location>
</feature>
<name>A0A432WDL5_9GAMM</name>
<evidence type="ECO:0000313" key="3">
    <source>
        <dbReference type="Proteomes" id="UP000288405"/>
    </source>
</evidence>
<sequence>MLGFEMALKEHGSRRELLWLERIKRTVQRGQPIAKGMEADFSPQLVMVMRLGQKYGCLGPILSAFNAQNQRERAGLVLWMKKMSYPLLLCLVSCIALIFIGTQVLPRFADQGVFDDAHQMTVTAQIVHRLAEFLLIGLPLIVGVGILIAIGLRWLLPTVAAPWRRHLESLYIFRVYRRTQLISFLRTSSILLHHNVSFAAILQELKALSTPYLRHYLTIFLARVRRGEFEVAQLLRSPLVDKTILFRLQCQNPKLPLNERLDTLAVYVEGDLDRLLVRAQHLIAAACFFLAGCFMILLFLALATMMRLLAQGAM</sequence>
<feature type="transmembrane region" description="Helical" evidence="1">
    <location>
        <begin position="85"/>
        <end position="105"/>
    </location>
</feature>
<keyword evidence="1" id="KW-0812">Transmembrane</keyword>
<reference evidence="2 3" key="1">
    <citation type="journal article" date="2011" name="Front. Microbiol.">
        <title>Genomic signatures of strain selection and enhancement in Bacillus atrophaeus var. globigii, a historical biowarfare simulant.</title>
        <authorList>
            <person name="Gibbons H.S."/>
            <person name="Broomall S.M."/>
            <person name="McNew L.A."/>
            <person name="Daligault H."/>
            <person name="Chapman C."/>
            <person name="Bruce D."/>
            <person name="Karavis M."/>
            <person name="Krepps M."/>
            <person name="McGregor P.A."/>
            <person name="Hong C."/>
            <person name="Park K.H."/>
            <person name="Akmal A."/>
            <person name="Feldman A."/>
            <person name="Lin J.S."/>
            <person name="Chang W.E."/>
            <person name="Higgs B.W."/>
            <person name="Demirev P."/>
            <person name="Lindquist J."/>
            <person name="Liem A."/>
            <person name="Fochler E."/>
            <person name="Read T.D."/>
            <person name="Tapia R."/>
            <person name="Johnson S."/>
            <person name="Bishop-Lilly K.A."/>
            <person name="Detter C."/>
            <person name="Han C."/>
            <person name="Sozhamannan S."/>
            <person name="Rosenzweig C.N."/>
            <person name="Skowronski E.W."/>
        </authorList>
    </citation>
    <scope>NUCLEOTIDE SEQUENCE [LARGE SCALE GENOMIC DNA]</scope>
    <source>
        <strain evidence="2 3">GYP-17</strain>
    </source>
</reference>
<dbReference type="PANTHER" id="PTHR30012">
    <property type="entry name" value="GENERAL SECRETION PATHWAY PROTEIN"/>
    <property type="match status" value="1"/>
</dbReference>
<keyword evidence="1" id="KW-1133">Transmembrane helix</keyword>
<accession>A0A432WDL5</accession>
<protein>
    <recommendedName>
        <fullName evidence="4">Type II secretion system protein GspF domain-containing protein</fullName>
    </recommendedName>
</protein>
<dbReference type="AlphaFoldDB" id="A0A432WDL5"/>
<comment type="caution">
    <text evidence="2">The sequence shown here is derived from an EMBL/GenBank/DDBJ whole genome shotgun (WGS) entry which is preliminary data.</text>
</comment>
<keyword evidence="3" id="KW-1185">Reference proteome</keyword>
<evidence type="ECO:0000256" key="1">
    <source>
        <dbReference type="SAM" id="Phobius"/>
    </source>
</evidence>
<gene>
    <name evidence="2" type="ORF">CWE11_09025</name>
</gene>
<evidence type="ECO:0008006" key="4">
    <source>
        <dbReference type="Google" id="ProtNLM"/>
    </source>
</evidence>
<dbReference type="EMBL" id="PIPM01000009">
    <property type="protein sequence ID" value="RUO30505.1"/>
    <property type="molecule type" value="Genomic_DNA"/>
</dbReference>
<dbReference type="PANTHER" id="PTHR30012:SF0">
    <property type="entry name" value="TYPE II SECRETION SYSTEM PROTEIN F-RELATED"/>
    <property type="match status" value="1"/>
</dbReference>
<evidence type="ECO:0000313" key="2">
    <source>
        <dbReference type="EMBL" id="RUO30505.1"/>
    </source>
</evidence>